<gene>
    <name evidence="1" type="ORF">Bcop_2460</name>
</gene>
<accession>F3ZP39</accession>
<keyword evidence="2" id="KW-1185">Reference proteome</keyword>
<proteinExistence type="predicted"/>
<sequence length="35" mass="4205">MYLSGKTKWNKKYTLDINKNTTFVQIENLKDLDLK</sequence>
<name>F3ZP39_9BACE</name>
<dbReference type="HOGENOM" id="CLU_3363129_0_0_10"/>
<organism evidence="1 2">
    <name type="scientific">Bacteroides coprosuis DSM 18011</name>
    <dbReference type="NCBI Taxonomy" id="679937"/>
    <lineage>
        <taxon>Bacteria</taxon>
        <taxon>Pseudomonadati</taxon>
        <taxon>Bacteroidota</taxon>
        <taxon>Bacteroidia</taxon>
        <taxon>Bacteroidales</taxon>
        <taxon>Bacteroidaceae</taxon>
        <taxon>Bacteroides</taxon>
    </lineage>
</organism>
<evidence type="ECO:0000313" key="1">
    <source>
        <dbReference type="EMBL" id="EGJ72612.1"/>
    </source>
</evidence>
<dbReference type="AlphaFoldDB" id="F3ZP39"/>
<evidence type="ECO:0000313" key="2">
    <source>
        <dbReference type="Proteomes" id="UP000018439"/>
    </source>
</evidence>
<reference evidence="1 2" key="1">
    <citation type="journal article" date="2011" name="Stand. Genomic Sci.">
        <title>Non-contiguous finished genome sequence of Bacteroides coprosuis type strain (PC139).</title>
        <authorList>
            <person name="Land M."/>
            <person name="Held B."/>
            <person name="Gronow S."/>
            <person name="Abt B."/>
            <person name="Lucas S."/>
            <person name="Del Rio T.G."/>
            <person name="Nolan M."/>
            <person name="Tice H."/>
            <person name="Cheng J.F."/>
            <person name="Pitluck S."/>
            <person name="Liolios K."/>
            <person name="Pagani I."/>
            <person name="Ivanova N."/>
            <person name="Mavromatis K."/>
            <person name="Mikhailova N."/>
            <person name="Pati A."/>
            <person name="Tapia R."/>
            <person name="Han C."/>
            <person name="Goodwin L."/>
            <person name="Chen A."/>
            <person name="Palaniappan K."/>
            <person name="Hauser L."/>
            <person name="Brambilla E.M."/>
            <person name="Rohde M."/>
            <person name="Goker M."/>
            <person name="Detter J.C."/>
            <person name="Woyke T."/>
            <person name="Bristow J."/>
            <person name="Eisen J.A."/>
            <person name="Markowitz V."/>
            <person name="Hugenholtz P."/>
            <person name="Kyrpides N.C."/>
            <person name="Klenk H.P."/>
            <person name="Lapidus A."/>
        </authorList>
    </citation>
    <scope>NUCLEOTIDE SEQUENCE</scope>
    <source>
        <strain evidence="1 2">DSM 18011</strain>
    </source>
</reference>
<dbReference type="Proteomes" id="UP000018439">
    <property type="component" value="Chromosome"/>
</dbReference>
<dbReference type="EMBL" id="CM001167">
    <property type="protein sequence ID" value="EGJ72612.1"/>
    <property type="molecule type" value="Genomic_DNA"/>
</dbReference>
<protein>
    <submittedName>
        <fullName evidence="1">Uncharacterized protein</fullName>
    </submittedName>
</protein>